<name>A0AAP2W5X8_9EURY</name>
<protein>
    <recommendedName>
        <fullName evidence="4">Adhesin domain-containing protein</fullName>
    </recommendedName>
</protein>
<evidence type="ECO:0008006" key="4">
    <source>
        <dbReference type="Google" id="ProtNLM"/>
    </source>
</evidence>
<evidence type="ECO:0000313" key="3">
    <source>
        <dbReference type="Proteomes" id="UP001320159"/>
    </source>
</evidence>
<dbReference type="AlphaFoldDB" id="A0AAP2W5X8"/>
<gene>
    <name evidence="2" type="ORF">CUJ83_00935</name>
</gene>
<keyword evidence="1" id="KW-1133">Transmembrane helix</keyword>
<reference evidence="2 3" key="1">
    <citation type="submission" date="2017-11" db="EMBL/GenBank/DDBJ databases">
        <title>Isolation and Characterization of Family Methanocellaceae Species from Potential Methane Hydrate Area Offshore Southwestern Taiwan.</title>
        <authorList>
            <person name="Zhang W.-L."/>
            <person name="Chen W.-C."/>
            <person name="Lai M.-C."/>
            <person name="Chen S.-C."/>
        </authorList>
    </citation>
    <scope>NUCLEOTIDE SEQUENCE [LARGE SCALE GENOMIC DNA]</scope>
    <source>
        <strain evidence="2 3">CWC-04</strain>
    </source>
</reference>
<organism evidence="2 3">
    <name type="scientific">Methanooceanicella nereidis</name>
    <dbReference type="NCBI Taxonomy" id="2052831"/>
    <lineage>
        <taxon>Archaea</taxon>
        <taxon>Methanobacteriati</taxon>
        <taxon>Methanobacteriota</taxon>
        <taxon>Stenosarchaea group</taxon>
        <taxon>Methanomicrobia</taxon>
        <taxon>Methanocellales</taxon>
        <taxon>Methanocellaceae</taxon>
        <taxon>Methanooceanicella</taxon>
    </lineage>
</organism>
<keyword evidence="1" id="KW-0472">Membrane</keyword>
<sequence>MKTDRFLLLTGGILAFIIILILLYSAAFLCAIVTNIPSTDSSKMMEKDFVYTGNLTGFDYAELNVSNINGKITLIPGEDDDYTFEIHARGTEKEFERLVVDYRESDALGVKTLSLLIRDKMDDDLRFNDRLVSDITITLPANKTYNMLVFDVNGNINIGEFDCNRVISSTVNGRLTSEASAGYAELITVNGDVEVTTESTSGSILVTTVNGDILIYIPKNSEFYVDANTAVPKREPISINVPVETVTSNMFTLVGNSPGYDGTGLKIYANAVNGDIRIRGI</sequence>
<keyword evidence="3" id="KW-1185">Reference proteome</keyword>
<evidence type="ECO:0000256" key="1">
    <source>
        <dbReference type="SAM" id="Phobius"/>
    </source>
</evidence>
<proteinExistence type="predicted"/>
<evidence type="ECO:0000313" key="2">
    <source>
        <dbReference type="EMBL" id="MCD1293561.1"/>
    </source>
</evidence>
<dbReference type="Proteomes" id="UP001320159">
    <property type="component" value="Unassembled WGS sequence"/>
</dbReference>
<dbReference type="EMBL" id="PGCK01000001">
    <property type="protein sequence ID" value="MCD1293561.1"/>
    <property type="molecule type" value="Genomic_DNA"/>
</dbReference>
<comment type="caution">
    <text evidence="2">The sequence shown here is derived from an EMBL/GenBank/DDBJ whole genome shotgun (WGS) entry which is preliminary data.</text>
</comment>
<feature type="transmembrane region" description="Helical" evidence="1">
    <location>
        <begin position="6"/>
        <end position="36"/>
    </location>
</feature>
<accession>A0AAP2W5X8</accession>
<dbReference type="RefSeq" id="WP_230739530.1">
    <property type="nucleotide sequence ID" value="NZ_PGCK01000001.1"/>
</dbReference>
<keyword evidence="1" id="KW-0812">Transmembrane</keyword>